<dbReference type="Proteomes" id="UP001150569">
    <property type="component" value="Unassembled WGS sequence"/>
</dbReference>
<comment type="caution">
    <text evidence="1">The sequence shown here is derived from an EMBL/GenBank/DDBJ whole genome shotgun (WGS) entry which is preliminary data.</text>
</comment>
<accession>A0A9W8DVH5</accession>
<evidence type="ECO:0000313" key="2">
    <source>
        <dbReference type="Proteomes" id="UP001150569"/>
    </source>
</evidence>
<dbReference type="AlphaFoldDB" id="A0A9W8DVH5"/>
<dbReference type="EMBL" id="JANBPT010000217">
    <property type="protein sequence ID" value="KAJ1925583.1"/>
    <property type="molecule type" value="Genomic_DNA"/>
</dbReference>
<gene>
    <name evidence="1" type="ORF">IWQ60_004484</name>
</gene>
<evidence type="ECO:0000313" key="1">
    <source>
        <dbReference type="EMBL" id="KAJ1925583.1"/>
    </source>
</evidence>
<reference evidence="1" key="1">
    <citation type="submission" date="2022-07" db="EMBL/GenBank/DDBJ databases">
        <title>Phylogenomic reconstructions and comparative analyses of Kickxellomycotina fungi.</title>
        <authorList>
            <person name="Reynolds N.K."/>
            <person name="Stajich J.E."/>
            <person name="Barry K."/>
            <person name="Grigoriev I.V."/>
            <person name="Crous P."/>
            <person name="Smith M.E."/>
        </authorList>
    </citation>
    <scope>NUCLEOTIDE SEQUENCE</scope>
    <source>
        <strain evidence="1">RSA 861</strain>
    </source>
</reference>
<keyword evidence="2" id="KW-1185">Reference proteome</keyword>
<sequence>MITFCRPYTISELEKHLTDIGFSYYELFYDSPGKYEILFTLDYYEIIKADSCVKKMSQLLSGNFER</sequence>
<name>A0A9W8DVH5_9FUNG</name>
<proteinExistence type="predicted"/>
<protein>
    <submittedName>
        <fullName evidence="1">Uncharacterized protein</fullName>
    </submittedName>
</protein>
<organism evidence="1 2">
    <name type="scientific">Tieghemiomyces parasiticus</name>
    <dbReference type="NCBI Taxonomy" id="78921"/>
    <lineage>
        <taxon>Eukaryota</taxon>
        <taxon>Fungi</taxon>
        <taxon>Fungi incertae sedis</taxon>
        <taxon>Zoopagomycota</taxon>
        <taxon>Kickxellomycotina</taxon>
        <taxon>Dimargaritomycetes</taxon>
        <taxon>Dimargaritales</taxon>
        <taxon>Dimargaritaceae</taxon>
        <taxon>Tieghemiomyces</taxon>
    </lineage>
</organism>